<dbReference type="HOGENOM" id="CLU_1153284_0_0_1"/>
<accession>A0A0E0LYP3</accession>
<dbReference type="Gramene" id="OPUNC09G01580.1">
    <property type="protein sequence ID" value="OPUNC09G01580.1"/>
    <property type="gene ID" value="OPUNC09G01580"/>
</dbReference>
<reference evidence="1" key="2">
    <citation type="submission" date="2018-05" db="EMBL/GenBank/DDBJ databases">
        <title>OpunRS2 (Oryza punctata Reference Sequence Version 2).</title>
        <authorList>
            <person name="Zhang J."/>
            <person name="Kudrna D."/>
            <person name="Lee S."/>
            <person name="Talag J."/>
            <person name="Welchert J."/>
            <person name="Wing R.A."/>
        </authorList>
    </citation>
    <scope>NUCLEOTIDE SEQUENCE [LARGE SCALE GENOMIC DNA]</scope>
</reference>
<organism evidence="1">
    <name type="scientific">Oryza punctata</name>
    <name type="common">Red rice</name>
    <dbReference type="NCBI Taxonomy" id="4537"/>
    <lineage>
        <taxon>Eukaryota</taxon>
        <taxon>Viridiplantae</taxon>
        <taxon>Streptophyta</taxon>
        <taxon>Embryophyta</taxon>
        <taxon>Tracheophyta</taxon>
        <taxon>Spermatophyta</taxon>
        <taxon>Magnoliopsida</taxon>
        <taxon>Liliopsida</taxon>
        <taxon>Poales</taxon>
        <taxon>Poaceae</taxon>
        <taxon>BOP clade</taxon>
        <taxon>Oryzoideae</taxon>
        <taxon>Oryzeae</taxon>
        <taxon>Oryzinae</taxon>
        <taxon>Oryza</taxon>
    </lineage>
</organism>
<keyword evidence="2" id="KW-1185">Reference proteome</keyword>
<evidence type="ECO:0000313" key="1">
    <source>
        <dbReference type="EnsemblPlants" id="OPUNC09G01580.1"/>
    </source>
</evidence>
<dbReference type="Proteomes" id="UP000026962">
    <property type="component" value="Chromosome 9"/>
</dbReference>
<dbReference type="AlphaFoldDB" id="A0A0E0LYP3"/>
<sequence>MSFFNLLLSEGEYWILWVKLSLQNESAPVKIQFEQVITDETEIRVTTHHNQLVLLQLFLHSLEHWLLLRFFALGNGKERHSNMESFVELSILSLLLHTLLEGAFHGCNQRENDCNNLCLEKLKLVVSTIDELMLSFVAIAKSCCEEASFIIASSRIACKFLGTCGIICHLCFTTDWKMCTGVDGTVGACERLSQWAIFLVLFTANISSTRIPLKTGAELMPEAEVALISSKNAILQSPSKP</sequence>
<reference evidence="1" key="1">
    <citation type="submission" date="2015-04" db="UniProtKB">
        <authorList>
            <consortium name="EnsemblPlants"/>
        </authorList>
    </citation>
    <scope>IDENTIFICATION</scope>
</reference>
<dbReference type="EnsemblPlants" id="OPUNC09G01580.1">
    <property type="protein sequence ID" value="OPUNC09G01580.1"/>
    <property type="gene ID" value="OPUNC09G01580"/>
</dbReference>
<evidence type="ECO:0000313" key="2">
    <source>
        <dbReference type="Proteomes" id="UP000026962"/>
    </source>
</evidence>
<protein>
    <submittedName>
        <fullName evidence="1">Uncharacterized protein</fullName>
    </submittedName>
</protein>
<name>A0A0E0LYP3_ORYPU</name>
<dbReference type="STRING" id="4537.A0A0E0LYP3"/>
<proteinExistence type="predicted"/>